<keyword evidence="1" id="KW-0812">Transmembrane</keyword>
<keyword evidence="4" id="KW-1185">Reference proteome</keyword>
<dbReference type="Pfam" id="PF02470">
    <property type="entry name" value="MlaD"/>
    <property type="match status" value="1"/>
</dbReference>
<name>A0A7L4URH1_BALHA</name>
<dbReference type="PANTHER" id="PTHR33371:SF4">
    <property type="entry name" value="INTERMEMBRANE PHOSPHOLIPID TRANSPORT SYSTEM BINDING PROTEIN MLAD"/>
    <property type="match status" value="1"/>
</dbReference>
<proteinExistence type="predicted"/>
<comment type="caution">
    <text evidence="3">The sequence shown here is derived from an EMBL/GenBank/DDBJ whole genome shotgun (WGS) entry which is preliminary data.</text>
</comment>
<dbReference type="InterPro" id="IPR003399">
    <property type="entry name" value="Mce/MlaD"/>
</dbReference>
<protein>
    <submittedName>
        <fullName evidence="3">Phospholipid/cholesterol/gamma-HCH transport system substrate-binding protein</fullName>
    </submittedName>
</protein>
<dbReference type="InterPro" id="IPR052336">
    <property type="entry name" value="MlaD_Phospholipid_Transporter"/>
</dbReference>
<feature type="domain" description="Mce/MlaD" evidence="2">
    <location>
        <begin position="38"/>
        <end position="110"/>
    </location>
</feature>
<dbReference type="OrthoDB" id="9769132at2"/>
<dbReference type="PANTHER" id="PTHR33371">
    <property type="entry name" value="INTERMEMBRANE PHOSPHOLIPID TRANSPORT SYSTEM BINDING PROTEIN MLAD-RELATED"/>
    <property type="match status" value="1"/>
</dbReference>
<feature type="transmembrane region" description="Helical" evidence="1">
    <location>
        <begin position="6"/>
        <end position="25"/>
    </location>
</feature>
<gene>
    <name evidence="3" type="ORF">C7377_0566</name>
</gene>
<accession>A0A7L4URH1</accession>
<sequence length="403" mass="44887">MKKNVITGIVVVVALVLFFFGFNFLKGKNIFFSDNIFHAIYTHVDGLKKSSKVTIRGYKVGEVQEVAFTSERADLLMVSFSVSSDYKIPKGTIAQIITTDIMGSRSLELRLPPEAEFGYLVSGDTLDGGMSKGLKEEVSAQVRPLKAKAQELMGSLDSILNATQAVLGKDSQRSLIASIENMEKTFRNLKNATGSLEEVMTGEEQNMRSILQNLSDITQNLNQNQDRINRILSNVSSFTDTLAQADFTGTLLEAQTAIKQFTGLVRKIEAGEGTVGALLNDKQLYDELETAAASLGRLTTDLRMNPKKYVQFSLLNTGRTVYCEGQGPNSSDKIYRIQLYHSSTPVNLNNPIFKGRDDVMQIQNKKGDYLYTIGYTSDYEQLQDILKKLRKDFPDAFIIEDKQ</sequence>
<keyword evidence="1" id="KW-1133">Transmembrane helix</keyword>
<dbReference type="AlphaFoldDB" id="A0A7L4URH1"/>
<evidence type="ECO:0000259" key="2">
    <source>
        <dbReference type="Pfam" id="PF02470"/>
    </source>
</evidence>
<evidence type="ECO:0000313" key="4">
    <source>
        <dbReference type="Proteomes" id="UP000251835"/>
    </source>
</evidence>
<dbReference type="Proteomes" id="UP000251835">
    <property type="component" value="Unassembled WGS sequence"/>
</dbReference>
<dbReference type="EMBL" id="QENZ01000003">
    <property type="protein sequence ID" value="PVX52259.1"/>
    <property type="molecule type" value="Genomic_DNA"/>
</dbReference>
<keyword evidence="1" id="KW-0472">Membrane</keyword>
<organism evidence="3 4">
    <name type="scientific">Balneicella halophila</name>
    <dbReference type="NCBI Taxonomy" id="1537566"/>
    <lineage>
        <taxon>Bacteria</taxon>
        <taxon>Pseudomonadati</taxon>
        <taxon>Bacteroidota</taxon>
        <taxon>Bacteroidia</taxon>
        <taxon>Bacteroidales</taxon>
        <taxon>Balneicellaceae</taxon>
        <taxon>Balneicella</taxon>
    </lineage>
</organism>
<dbReference type="RefSeq" id="WP_116495800.1">
    <property type="nucleotide sequence ID" value="NZ_QENZ01000003.1"/>
</dbReference>
<reference evidence="3 4" key="1">
    <citation type="submission" date="2018-05" db="EMBL/GenBank/DDBJ databases">
        <title>Genomic Encyclopedia of Type Strains, Phase IV (KMG-IV): sequencing the most valuable type-strain genomes for metagenomic binning, comparative biology and taxonomic classification.</title>
        <authorList>
            <person name="Goeker M."/>
        </authorList>
    </citation>
    <scope>NUCLEOTIDE SEQUENCE [LARGE SCALE GENOMIC DNA]</scope>
    <source>
        <strain evidence="3 4">DSM 28579</strain>
    </source>
</reference>
<evidence type="ECO:0000313" key="3">
    <source>
        <dbReference type="EMBL" id="PVX52259.1"/>
    </source>
</evidence>
<evidence type="ECO:0000256" key="1">
    <source>
        <dbReference type="SAM" id="Phobius"/>
    </source>
</evidence>